<evidence type="ECO:0008006" key="4">
    <source>
        <dbReference type="Google" id="ProtNLM"/>
    </source>
</evidence>
<protein>
    <recommendedName>
        <fullName evidence="4">Transposase IS66 zinc-finger binding domain-containing protein</fullName>
    </recommendedName>
</protein>
<proteinExistence type="predicted"/>
<feature type="region of interest" description="Disordered" evidence="1">
    <location>
        <begin position="33"/>
        <end position="55"/>
    </location>
</feature>
<sequence>MRQIRIVCQDSQHPSQTARLETYSRKIDTWMPARPYTRSSKPERRRGRHESMHGNAPVTDISEWIDVFDGAIETRTKVVLECPRCGKSLRTSEQKLFPLLDKAAAAGVSEIPLSTLIATLT</sequence>
<evidence type="ECO:0000313" key="2">
    <source>
        <dbReference type="EMBL" id="UNK47122.1"/>
    </source>
</evidence>
<name>A0ABY3WCF2_9MICC</name>
<organism evidence="2 3">
    <name type="scientific">Arthrobacter sulfonylureivorans</name>
    <dbReference type="NCBI Taxonomy" id="2486855"/>
    <lineage>
        <taxon>Bacteria</taxon>
        <taxon>Bacillati</taxon>
        <taxon>Actinomycetota</taxon>
        <taxon>Actinomycetes</taxon>
        <taxon>Micrococcales</taxon>
        <taxon>Micrococcaceae</taxon>
        <taxon>Arthrobacter</taxon>
    </lineage>
</organism>
<reference evidence="2 3" key="1">
    <citation type="submission" date="2022-03" db="EMBL/GenBank/DDBJ databases">
        <title>Isotopic signatures of nitrous oxide derived from detoxification processes.</title>
        <authorList>
            <person name="Behrendt U."/>
            <person name="Buchen C."/>
            <person name="Well R."/>
            <person name="Ulrich A."/>
            <person name="Rohe L."/>
            <person name="Kolb S."/>
            <person name="Schloter M."/>
            <person name="Horn M.A."/>
            <person name="Augustin J."/>
        </authorList>
    </citation>
    <scope>NUCLEOTIDE SEQUENCE [LARGE SCALE GENOMIC DNA]</scope>
    <source>
        <strain evidence="2 3">S4-C24</strain>
    </source>
</reference>
<dbReference type="EMBL" id="CP093326">
    <property type="protein sequence ID" value="UNK47122.1"/>
    <property type="molecule type" value="Genomic_DNA"/>
</dbReference>
<accession>A0ABY3WCF2</accession>
<dbReference type="RefSeq" id="WP_241914953.1">
    <property type="nucleotide sequence ID" value="NZ_CP093326.1"/>
</dbReference>
<dbReference type="Proteomes" id="UP000829069">
    <property type="component" value="Chromosome"/>
</dbReference>
<evidence type="ECO:0000256" key="1">
    <source>
        <dbReference type="SAM" id="MobiDB-lite"/>
    </source>
</evidence>
<gene>
    <name evidence="2" type="ORF">MNQ99_07200</name>
</gene>
<keyword evidence="3" id="KW-1185">Reference proteome</keyword>
<evidence type="ECO:0000313" key="3">
    <source>
        <dbReference type="Proteomes" id="UP000829069"/>
    </source>
</evidence>